<dbReference type="InterPro" id="IPR002938">
    <property type="entry name" value="FAD-bd"/>
</dbReference>
<dbReference type="RefSeq" id="WP_228234323.1">
    <property type="nucleotide sequence ID" value="NZ_JAJGNA010000017.1"/>
</dbReference>
<dbReference type="SUPFAM" id="SSF54373">
    <property type="entry name" value="FAD-linked reductases, C-terminal domain"/>
    <property type="match status" value="1"/>
</dbReference>
<dbReference type="SUPFAM" id="SSF53474">
    <property type="entry name" value="alpha/beta-Hydrolases"/>
    <property type="match status" value="1"/>
</dbReference>
<dbReference type="Gene3D" id="3.50.50.60">
    <property type="entry name" value="FAD/NAD(P)-binding domain"/>
    <property type="match status" value="1"/>
</dbReference>
<keyword evidence="5" id="KW-0503">Monooxygenase</keyword>
<gene>
    <name evidence="8" type="ORF">LL252_13065</name>
</gene>
<sequence>MQVLIVGAGIAGLTAAIALRHKGIDATIVEQAPKLTEIGAGIQIAANGSVVLRELGLEQAVAAKSVIPQSFDMRDILTGKQLWDVPLGDAGAHRWGAPLYNIHRADLIGLLADRLPPDSLRLGQRCSALEQDGTGVTLHLDNGETLRGDVLIGADGIHSVVRQRLFGEDNDDVQFSNILMWRALIPADRLKHVDLPERGNYWFGPGRTLITYWIRPQNLYSILASVPSGEVRRESWTESGDIDELRASFSGLEPRAQAMMDEIDSAFITGMFYRDPIERWTDGRVSLMGDAAHPMVPFLAQGACQGMEDAWVLATMLERHHADPAAGLAEYEQRRRPRTTRVQSGARAMVKMVHESDPQRIKSRNGRWKGMQHIDPLSEATWSFVWEYDVLKEVNRPAGEVLGLSATREAKTMDRPESQRAFEMWKSAFTPEDVARGHDGMREGYERFLTTHFPLREPGTVEEVELGGVPAFRVGKAGTESPLVLHFHGGGYMLGSARTSLEYASRLATAVGGECVTVDYRLAPEAPYPAALDDAVDAYRGLLRAGVAPSRILLSGESSGGGLALALSLALKMAGDPLPAGIVAICPFTDLTLSGASIKDFAGEDPAAHRDTLALMAASYFQEHEPRDPLVSPLFGDLRGLPPILLSSVEGESLYSDSTRLRERALAADVDVTFLPVRDSVHVYTLFPFLPETEATLKTLGEWAARVVGEPTRATA</sequence>
<dbReference type="GO" id="GO:0016787">
    <property type="term" value="F:hydrolase activity"/>
    <property type="evidence" value="ECO:0007669"/>
    <property type="project" value="UniProtKB-KW"/>
</dbReference>
<dbReference type="PRINTS" id="PR00420">
    <property type="entry name" value="RNGMNOXGNASE"/>
</dbReference>
<organism evidence="8 9">
    <name type="scientific">Alloalcanivorax marinus</name>
    <dbReference type="NCBI Taxonomy" id="1177169"/>
    <lineage>
        <taxon>Bacteria</taxon>
        <taxon>Pseudomonadati</taxon>
        <taxon>Pseudomonadota</taxon>
        <taxon>Gammaproteobacteria</taxon>
        <taxon>Oceanospirillales</taxon>
        <taxon>Alcanivoracaceae</taxon>
        <taxon>Alloalcanivorax</taxon>
    </lineage>
</organism>
<evidence type="ECO:0000313" key="9">
    <source>
        <dbReference type="Proteomes" id="UP001108027"/>
    </source>
</evidence>
<dbReference type="InterPro" id="IPR050493">
    <property type="entry name" value="FAD-dep_Monooxygenase_BioMet"/>
</dbReference>
<dbReference type="SUPFAM" id="SSF51905">
    <property type="entry name" value="FAD/NAD(P)-binding domain"/>
    <property type="match status" value="1"/>
</dbReference>
<name>A0A9Q3UQ73_9GAMM</name>
<reference evidence="8" key="1">
    <citation type="submission" date="2021-10" db="EMBL/GenBank/DDBJ databases">
        <title>The diversity and Nitrogen Metabolism of Culturable Nitrate-Utilizing Bacteria Within the Oxygen Minimum Zone of the Changjiang (Yangtze River)Estuary.</title>
        <authorList>
            <person name="Zhang D."/>
            <person name="Zheng J."/>
            <person name="Liu S."/>
            <person name="He W."/>
        </authorList>
    </citation>
    <scope>NUCLEOTIDE SEQUENCE</scope>
    <source>
        <strain evidence="8">FXH-223</strain>
    </source>
</reference>
<evidence type="ECO:0000256" key="2">
    <source>
        <dbReference type="ARBA" id="ARBA00022630"/>
    </source>
</evidence>
<dbReference type="PANTHER" id="PTHR13789">
    <property type="entry name" value="MONOOXYGENASE"/>
    <property type="match status" value="1"/>
</dbReference>
<dbReference type="GO" id="GO:0004497">
    <property type="term" value="F:monooxygenase activity"/>
    <property type="evidence" value="ECO:0007669"/>
    <property type="project" value="UniProtKB-KW"/>
</dbReference>
<accession>A0A9Q3UQ73</accession>
<dbReference type="Pfam" id="PF01494">
    <property type="entry name" value="FAD_binding_3"/>
    <property type="match status" value="1"/>
</dbReference>
<protein>
    <submittedName>
        <fullName evidence="8">Alpha/beta hydrolase fold domain-containing protein</fullName>
    </submittedName>
</protein>
<dbReference type="Proteomes" id="UP001108027">
    <property type="component" value="Unassembled WGS sequence"/>
</dbReference>
<evidence type="ECO:0000256" key="1">
    <source>
        <dbReference type="ARBA" id="ARBA00001974"/>
    </source>
</evidence>
<dbReference type="GO" id="GO:0071949">
    <property type="term" value="F:FAD binding"/>
    <property type="evidence" value="ECO:0007669"/>
    <property type="project" value="InterPro"/>
</dbReference>
<evidence type="ECO:0000259" key="6">
    <source>
        <dbReference type="Pfam" id="PF01494"/>
    </source>
</evidence>
<dbReference type="InterPro" id="IPR029058">
    <property type="entry name" value="AB_hydrolase_fold"/>
</dbReference>
<evidence type="ECO:0000313" key="8">
    <source>
        <dbReference type="EMBL" id="MCC4309499.1"/>
    </source>
</evidence>
<evidence type="ECO:0000256" key="5">
    <source>
        <dbReference type="ARBA" id="ARBA00023033"/>
    </source>
</evidence>
<feature type="domain" description="FAD-binding" evidence="6">
    <location>
        <begin position="2"/>
        <end position="342"/>
    </location>
</feature>
<dbReference type="EMBL" id="JAJGNA010000017">
    <property type="protein sequence ID" value="MCC4309499.1"/>
    <property type="molecule type" value="Genomic_DNA"/>
</dbReference>
<keyword evidence="9" id="KW-1185">Reference proteome</keyword>
<dbReference type="AlphaFoldDB" id="A0A9Q3UQ73"/>
<proteinExistence type="predicted"/>
<keyword evidence="8" id="KW-0378">Hydrolase</keyword>
<evidence type="ECO:0000256" key="3">
    <source>
        <dbReference type="ARBA" id="ARBA00022827"/>
    </source>
</evidence>
<keyword evidence="3" id="KW-0274">FAD</keyword>
<comment type="cofactor">
    <cofactor evidence="1">
        <name>FAD</name>
        <dbReference type="ChEBI" id="CHEBI:57692"/>
    </cofactor>
</comment>
<dbReference type="InterPro" id="IPR013094">
    <property type="entry name" value="AB_hydrolase_3"/>
</dbReference>
<feature type="domain" description="Alpha/beta hydrolase fold-3" evidence="7">
    <location>
        <begin position="484"/>
        <end position="685"/>
    </location>
</feature>
<keyword evidence="2" id="KW-0285">Flavoprotein</keyword>
<evidence type="ECO:0000256" key="4">
    <source>
        <dbReference type="ARBA" id="ARBA00023002"/>
    </source>
</evidence>
<dbReference type="PANTHER" id="PTHR13789:SF318">
    <property type="entry name" value="GERANYLGERANYL DIPHOSPHATE REDUCTASE"/>
    <property type="match status" value="1"/>
</dbReference>
<dbReference type="Gene3D" id="3.40.50.1820">
    <property type="entry name" value="alpha/beta hydrolase"/>
    <property type="match status" value="1"/>
</dbReference>
<dbReference type="Pfam" id="PF07859">
    <property type="entry name" value="Abhydrolase_3"/>
    <property type="match status" value="1"/>
</dbReference>
<comment type="caution">
    <text evidence="8">The sequence shown here is derived from an EMBL/GenBank/DDBJ whole genome shotgun (WGS) entry which is preliminary data.</text>
</comment>
<evidence type="ECO:0000259" key="7">
    <source>
        <dbReference type="Pfam" id="PF07859"/>
    </source>
</evidence>
<keyword evidence="4" id="KW-0560">Oxidoreductase</keyword>
<dbReference type="InterPro" id="IPR036188">
    <property type="entry name" value="FAD/NAD-bd_sf"/>
</dbReference>